<evidence type="ECO:0000313" key="2">
    <source>
        <dbReference type="Proteomes" id="UP001307889"/>
    </source>
</evidence>
<proteinExistence type="predicted"/>
<protein>
    <submittedName>
        <fullName evidence="1">Uncharacterized protein</fullName>
    </submittedName>
</protein>
<keyword evidence="2" id="KW-1185">Reference proteome</keyword>
<name>A0ABN7A7G7_9HEMI</name>
<evidence type="ECO:0000313" key="1">
    <source>
        <dbReference type="EMBL" id="BES88194.1"/>
    </source>
</evidence>
<sequence length="104" mass="11523">MATFFPRLRFRQKRSPGSNCLLHSGAQPTVAVHLRTIYEPMVDLAADQAEECEPELSYQLIVGSDKGLLMGHRRARQGLSRGLRTERDNSIKINMAAAVVDIGS</sequence>
<organism evidence="1 2">
    <name type="scientific">Nesidiocoris tenuis</name>
    <dbReference type="NCBI Taxonomy" id="355587"/>
    <lineage>
        <taxon>Eukaryota</taxon>
        <taxon>Metazoa</taxon>
        <taxon>Ecdysozoa</taxon>
        <taxon>Arthropoda</taxon>
        <taxon>Hexapoda</taxon>
        <taxon>Insecta</taxon>
        <taxon>Pterygota</taxon>
        <taxon>Neoptera</taxon>
        <taxon>Paraneoptera</taxon>
        <taxon>Hemiptera</taxon>
        <taxon>Heteroptera</taxon>
        <taxon>Panheteroptera</taxon>
        <taxon>Cimicomorpha</taxon>
        <taxon>Miridae</taxon>
        <taxon>Dicyphina</taxon>
        <taxon>Nesidiocoris</taxon>
    </lineage>
</organism>
<reference evidence="1 2" key="1">
    <citation type="submission" date="2023-09" db="EMBL/GenBank/DDBJ databases">
        <title>Nesidiocoris tenuis whole genome shotgun sequence.</title>
        <authorList>
            <person name="Shibata T."/>
            <person name="Shimoda M."/>
            <person name="Kobayashi T."/>
            <person name="Uehara T."/>
        </authorList>
    </citation>
    <scope>NUCLEOTIDE SEQUENCE [LARGE SCALE GENOMIC DNA]</scope>
    <source>
        <strain evidence="1 2">Japan</strain>
    </source>
</reference>
<accession>A0ABN7A7G7</accession>
<gene>
    <name evidence="1" type="ORF">NTJ_01000</name>
</gene>
<dbReference type="EMBL" id="AP028909">
    <property type="protein sequence ID" value="BES88194.1"/>
    <property type="molecule type" value="Genomic_DNA"/>
</dbReference>
<dbReference type="Proteomes" id="UP001307889">
    <property type="component" value="Chromosome 1"/>
</dbReference>